<organism evidence="5 6">
    <name type="scientific">Eptatretus burgeri</name>
    <name type="common">Inshore hagfish</name>
    <dbReference type="NCBI Taxonomy" id="7764"/>
    <lineage>
        <taxon>Eukaryota</taxon>
        <taxon>Metazoa</taxon>
        <taxon>Chordata</taxon>
        <taxon>Craniata</taxon>
        <taxon>Vertebrata</taxon>
        <taxon>Cyclostomata</taxon>
        <taxon>Myxini</taxon>
        <taxon>Myxiniformes</taxon>
        <taxon>Myxinidae</taxon>
        <taxon>Eptatretinae</taxon>
        <taxon>Eptatretus</taxon>
    </lineage>
</organism>
<dbReference type="Ensembl" id="ENSEBUT00000024136.1">
    <property type="protein sequence ID" value="ENSEBUP00000023559.1"/>
    <property type="gene ID" value="ENSEBUG00000014520.1"/>
</dbReference>
<evidence type="ECO:0000313" key="5">
    <source>
        <dbReference type="Ensembl" id="ENSEBUP00000023559.1"/>
    </source>
</evidence>
<dbReference type="Proteomes" id="UP000694388">
    <property type="component" value="Unplaced"/>
</dbReference>
<reference evidence="5" key="2">
    <citation type="submission" date="2025-09" db="UniProtKB">
        <authorList>
            <consortium name="Ensembl"/>
        </authorList>
    </citation>
    <scope>IDENTIFICATION</scope>
</reference>
<dbReference type="PROSITE" id="PS51504">
    <property type="entry name" value="H15"/>
    <property type="match status" value="1"/>
</dbReference>
<feature type="compositionally biased region" description="Basic residues" evidence="3">
    <location>
        <begin position="148"/>
        <end position="157"/>
    </location>
</feature>
<protein>
    <submittedName>
        <fullName evidence="5">H1.10 linker histone</fullName>
    </submittedName>
</protein>
<dbReference type="InterPro" id="IPR005818">
    <property type="entry name" value="Histone_H1/H5_H15"/>
</dbReference>
<dbReference type="SMART" id="SM00526">
    <property type="entry name" value="H15"/>
    <property type="match status" value="1"/>
</dbReference>
<dbReference type="PRINTS" id="PR00624">
    <property type="entry name" value="HISTONEH5"/>
</dbReference>
<dbReference type="GeneTree" id="ENSGT00730000111536"/>
<dbReference type="AlphaFoldDB" id="A0A8C4R117"/>
<dbReference type="GO" id="GO:0006334">
    <property type="term" value="P:nucleosome assembly"/>
    <property type="evidence" value="ECO:0007669"/>
    <property type="project" value="InterPro"/>
</dbReference>
<dbReference type="OMA" id="FDQQHGR"/>
<name>A0A8C4R117_EPTBU</name>
<evidence type="ECO:0000256" key="2">
    <source>
        <dbReference type="RuleBase" id="RU003894"/>
    </source>
</evidence>
<evidence type="ECO:0000313" key="6">
    <source>
        <dbReference type="Proteomes" id="UP000694388"/>
    </source>
</evidence>
<keyword evidence="6" id="KW-1185">Reference proteome</keyword>
<dbReference type="GO" id="GO:0003677">
    <property type="term" value="F:DNA binding"/>
    <property type="evidence" value="ECO:0007669"/>
    <property type="project" value="UniProtKB-KW"/>
</dbReference>
<keyword evidence="2" id="KW-0158">Chromosome</keyword>
<dbReference type="InterPro" id="IPR036388">
    <property type="entry name" value="WH-like_DNA-bd_sf"/>
</dbReference>
<evidence type="ECO:0000256" key="1">
    <source>
        <dbReference type="ARBA" id="ARBA00023125"/>
    </source>
</evidence>
<evidence type="ECO:0000256" key="3">
    <source>
        <dbReference type="SAM" id="MobiDB-lite"/>
    </source>
</evidence>
<dbReference type="Pfam" id="PF00538">
    <property type="entry name" value="Linker_histone"/>
    <property type="match status" value="1"/>
</dbReference>
<feature type="compositionally biased region" description="Low complexity" evidence="3">
    <location>
        <begin position="41"/>
        <end position="54"/>
    </location>
</feature>
<keyword evidence="1 2" id="KW-0238">DNA-binding</keyword>
<dbReference type="InterPro" id="IPR036390">
    <property type="entry name" value="WH_DNA-bd_sf"/>
</dbReference>
<dbReference type="GO" id="GO:0000786">
    <property type="term" value="C:nucleosome"/>
    <property type="evidence" value="ECO:0007669"/>
    <property type="project" value="InterPro"/>
</dbReference>
<dbReference type="SUPFAM" id="SSF46785">
    <property type="entry name" value="Winged helix' DNA-binding domain"/>
    <property type="match status" value="1"/>
</dbReference>
<evidence type="ECO:0000259" key="4">
    <source>
        <dbReference type="PROSITE" id="PS51504"/>
    </source>
</evidence>
<dbReference type="GO" id="GO:0005634">
    <property type="term" value="C:nucleus"/>
    <property type="evidence" value="ECO:0007669"/>
    <property type="project" value="UniProtKB-SubCell"/>
</dbReference>
<feature type="domain" description="H15" evidence="4">
    <location>
        <begin position="61"/>
        <end position="135"/>
    </location>
</feature>
<proteinExistence type="inferred from homology"/>
<feature type="region of interest" description="Disordered" evidence="3">
    <location>
        <begin position="1"/>
        <end position="69"/>
    </location>
</feature>
<comment type="similarity">
    <text evidence="2">Belongs to the histone H1/H5 family.</text>
</comment>
<comment type="subcellular location">
    <subcellularLocation>
        <location evidence="2">Nucleus</location>
    </subcellularLocation>
</comment>
<feature type="compositionally biased region" description="Basic and acidic residues" evidence="3">
    <location>
        <begin position="137"/>
        <end position="147"/>
    </location>
</feature>
<dbReference type="InterPro" id="IPR005819">
    <property type="entry name" value="H1/H5"/>
</dbReference>
<dbReference type="CDD" id="cd00073">
    <property type="entry name" value="H15"/>
    <property type="match status" value="1"/>
</dbReference>
<dbReference type="Gene3D" id="1.10.10.10">
    <property type="entry name" value="Winged helix-like DNA-binding domain superfamily/Winged helix DNA-binding domain"/>
    <property type="match status" value="1"/>
</dbReference>
<sequence>MSASGVEMAPASATTENNAKSTKKGKAGHTSFKQSPRKRATSSVSRNTKTSVSRSSKRKNQPGKYSRLVQDVILRLGDRGGSSLAKIYREAKTEDWFDQQHGRMYLKYAVKALVENRTLVQISGSGANGSFMLNKKGKNDSEPDKIKKATQRSHKAKPVASKATPKKAKSSVAKNVKSTSKKVNKSKGSTGKQKKSKRNVPKHPKSRKA</sequence>
<feature type="region of interest" description="Disordered" evidence="3">
    <location>
        <begin position="125"/>
        <end position="209"/>
    </location>
</feature>
<accession>A0A8C4R117</accession>
<feature type="compositionally biased region" description="Basic residues" evidence="3">
    <location>
        <begin position="192"/>
        <end position="209"/>
    </location>
</feature>
<keyword evidence="2" id="KW-0539">Nucleus</keyword>
<reference evidence="5" key="1">
    <citation type="submission" date="2025-08" db="UniProtKB">
        <authorList>
            <consortium name="Ensembl"/>
        </authorList>
    </citation>
    <scope>IDENTIFICATION</scope>
</reference>
<dbReference type="GO" id="GO:0030527">
    <property type="term" value="F:structural constituent of chromatin"/>
    <property type="evidence" value="ECO:0007669"/>
    <property type="project" value="InterPro"/>
</dbReference>